<evidence type="ECO:0000313" key="8">
    <source>
        <dbReference type="Proteomes" id="UP000326950"/>
    </source>
</evidence>
<proteinExistence type="predicted"/>
<evidence type="ECO:0000256" key="4">
    <source>
        <dbReference type="ARBA" id="ARBA00023242"/>
    </source>
</evidence>
<evidence type="ECO:0000256" key="2">
    <source>
        <dbReference type="ARBA" id="ARBA00023125"/>
    </source>
</evidence>
<evidence type="ECO:0000256" key="5">
    <source>
        <dbReference type="SAM" id="MobiDB-lite"/>
    </source>
</evidence>
<keyword evidence="1" id="KW-0805">Transcription regulation</keyword>
<dbReference type="GO" id="GO:0000981">
    <property type="term" value="F:DNA-binding transcription factor activity, RNA polymerase II-specific"/>
    <property type="evidence" value="ECO:0007669"/>
    <property type="project" value="InterPro"/>
</dbReference>
<dbReference type="GO" id="GO:0003677">
    <property type="term" value="F:DNA binding"/>
    <property type="evidence" value="ECO:0007669"/>
    <property type="project" value="UniProtKB-KW"/>
</dbReference>
<dbReference type="PANTHER" id="PTHR47657:SF13">
    <property type="entry name" value="ZN(2)-C6 FUNGAL-TYPE DOMAIN-CONTAINING PROTEIN-RELATED"/>
    <property type="match status" value="1"/>
</dbReference>
<accession>A0A5N6V572</accession>
<dbReference type="CDD" id="cd00067">
    <property type="entry name" value="GAL4"/>
    <property type="match status" value="1"/>
</dbReference>
<protein>
    <recommendedName>
        <fullName evidence="6">Zn(2)-C6 fungal-type domain-containing protein</fullName>
    </recommendedName>
</protein>
<dbReference type="GO" id="GO:0008270">
    <property type="term" value="F:zinc ion binding"/>
    <property type="evidence" value="ECO:0007669"/>
    <property type="project" value="InterPro"/>
</dbReference>
<keyword evidence="3" id="KW-0804">Transcription</keyword>
<dbReference type="InterPro" id="IPR021858">
    <property type="entry name" value="Fun_TF"/>
</dbReference>
<gene>
    <name evidence="7" type="ORF">BDV40DRAFT_259376</name>
</gene>
<dbReference type="OrthoDB" id="5226580at2759"/>
<dbReference type="PROSITE" id="PS00463">
    <property type="entry name" value="ZN2_CY6_FUNGAL_1"/>
    <property type="match status" value="1"/>
</dbReference>
<evidence type="ECO:0000259" key="6">
    <source>
        <dbReference type="PROSITE" id="PS50048"/>
    </source>
</evidence>
<dbReference type="AlphaFoldDB" id="A0A5N6V572"/>
<dbReference type="SUPFAM" id="SSF57701">
    <property type="entry name" value="Zn2/Cys6 DNA-binding domain"/>
    <property type="match status" value="1"/>
</dbReference>
<dbReference type="InterPro" id="IPR036864">
    <property type="entry name" value="Zn2-C6_fun-type_DNA-bd_sf"/>
</dbReference>
<evidence type="ECO:0000256" key="1">
    <source>
        <dbReference type="ARBA" id="ARBA00023015"/>
    </source>
</evidence>
<keyword evidence="4" id="KW-0539">Nucleus</keyword>
<dbReference type="Gene3D" id="4.10.240.10">
    <property type="entry name" value="Zn(2)-C6 fungal-type DNA-binding domain"/>
    <property type="match status" value="1"/>
</dbReference>
<evidence type="ECO:0000313" key="7">
    <source>
        <dbReference type="EMBL" id="KAE8165081.1"/>
    </source>
</evidence>
<dbReference type="SMART" id="SM00066">
    <property type="entry name" value="GAL4"/>
    <property type="match status" value="1"/>
</dbReference>
<dbReference type="Pfam" id="PF11951">
    <property type="entry name" value="Fungal_trans_2"/>
    <property type="match status" value="1"/>
</dbReference>
<keyword evidence="8" id="KW-1185">Reference proteome</keyword>
<dbReference type="InterPro" id="IPR001138">
    <property type="entry name" value="Zn2Cys6_DnaBD"/>
</dbReference>
<keyword evidence="2" id="KW-0238">DNA-binding</keyword>
<feature type="region of interest" description="Disordered" evidence="5">
    <location>
        <begin position="1"/>
        <end position="24"/>
    </location>
</feature>
<feature type="domain" description="Zn(2)-C6 fungal-type" evidence="6">
    <location>
        <begin position="23"/>
        <end position="53"/>
    </location>
</feature>
<dbReference type="InterPro" id="IPR052400">
    <property type="entry name" value="Zn2-C6_fungal_TF"/>
</dbReference>
<dbReference type="GO" id="GO:0009893">
    <property type="term" value="P:positive regulation of metabolic process"/>
    <property type="evidence" value="ECO:0007669"/>
    <property type="project" value="UniProtKB-ARBA"/>
</dbReference>
<organism evidence="7 8">
    <name type="scientific">Aspergillus tamarii</name>
    <dbReference type="NCBI Taxonomy" id="41984"/>
    <lineage>
        <taxon>Eukaryota</taxon>
        <taxon>Fungi</taxon>
        <taxon>Dikarya</taxon>
        <taxon>Ascomycota</taxon>
        <taxon>Pezizomycotina</taxon>
        <taxon>Eurotiomycetes</taxon>
        <taxon>Eurotiomycetidae</taxon>
        <taxon>Eurotiales</taxon>
        <taxon>Aspergillaceae</taxon>
        <taxon>Aspergillus</taxon>
        <taxon>Aspergillus subgen. Circumdati</taxon>
    </lineage>
</organism>
<evidence type="ECO:0000256" key="3">
    <source>
        <dbReference type="ARBA" id="ARBA00023163"/>
    </source>
</evidence>
<dbReference type="PRINTS" id="PR00755">
    <property type="entry name" value="AFLATOXINBRP"/>
</dbReference>
<dbReference type="EMBL" id="ML738603">
    <property type="protein sequence ID" value="KAE8165081.1"/>
    <property type="molecule type" value="Genomic_DNA"/>
</dbReference>
<dbReference type="Pfam" id="PF00172">
    <property type="entry name" value="Zn_clus"/>
    <property type="match status" value="1"/>
</dbReference>
<dbReference type="PANTHER" id="PTHR47657">
    <property type="entry name" value="STEROL REGULATORY ELEMENT-BINDING PROTEIN ECM22"/>
    <property type="match status" value="1"/>
</dbReference>
<dbReference type="Proteomes" id="UP000326950">
    <property type="component" value="Unassembled WGS sequence"/>
</dbReference>
<dbReference type="PROSITE" id="PS50048">
    <property type="entry name" value="ZN2_CY6_FUNGAL_2"/>
    <property type="match status" value="1"/>
</dbReference>
<reference evidence="7 8" key="1">
    <citation type="submission" date="2019-04" db="EMBL/GenBank/DDBJ databases">
        <title>Friends and foes A comparative genomics study of 23 Aspergillus species from section Flavi.</title>
        <authorList>
            <consortium name="DOE Joint Genome Institute"/>
            <person name="Kjaerbolling I."/>
            <person name="Vesth T."/>
            <person name="Frisvad J.C."/>
            <person name="Nybo J.L."/>
            <person name="Theobald S."/>
            <person name="Kildgaard S."/>
            <person name="Isbrandt T."/>
            <person name="Kuo A."/>
            <person name="Sato A."/>
            <person name="Lyhne E.K."/>
            <person name="Kogle M.E."/>
            <person name="Wiebenga A."/>
            <person name="Kun R.S."/>
            <person name="Lubbers R.J."/>
            <person name="Makela M.R."/>
            <person name="Barry K."/>
            <person name="Chovatia M."/>
            <person name="Clum A."/>
            <person name="Daum C."/>
            <person name="Haridas S."/>
            <person name="He G."/>
            <person name="LaButti K."/>
            <person name="Lipzen A."/>
            <person name="Mondo S."/>
            <person name="Riley R."/>
            <person name="Salamov A."/>
            <person name="Simmons B.A."/>
            <person name="Magnuson J.K."/>
            <person name="Henrissat B."/>
            <person name="Mortensen U.H."/>
            <person name="Larsen T.O."/>
            <person name="Devries R.P."/>
            <person name="Grigoriev I.V."/>
            <person name="Machida M."/>
            <person name="Baker S.E."/>
            <person name="Andersen M.R."/>
        </authorList>
    </citation>
    <scope>NUCLEOTIDE SEQUENCE [LARGE SCALE GENOMIC DNA]</scope>
    <source>
        <strain evidence="7 8">CBS 117626</strain>
    </source>
</reference>
<name>A0A5N6V572_ASPTM</name>
<sequence>MEARVGSKRTKWSRRSHRKSRNGCGNCKRRRIKCDEVQPACGQCISHDVNCDFTVQQHALSETASTGSTEAPGSRSTLAECATPLPYNGFTFISSSKTGFKLPKRRYQRRQATARETANAKSALDEVLPTPTIAQLQLNTTDLELFHHYLSVTSMTLADDDEGMHVLQVALPQLGFRFHYILHLLLAFAGYHMARLPSMGAPHGRRLEGDRHHNIALTQVSSSIAELSESTCHAVYGSSVLICLCSLARGPRDGEYLAFSDSDRAEWLTLLRGIRSITEASRDVFYIDPVSSPRSTTEARLLEGKPRLCHEALGPEWKESLKECEHLIGIESTAGNGVQHAIYKHVLTCLTNAFVHVYGKTEIGRGERCARTFQWLYQLPDVFVLDLQQRKWPALLLLSYFLVLLQQLKSYWFVKGWPEHVMGEIYRSFNAQQRTWLKWPADQIGWYPPSTVDDA</sequence>